<reference evidence="8" key="1">
    <citation type="submission" date="2014-03" db="EMBL/GenBank/DDBJ databases">
        <authorList>
            <person name="Casaregola S."/>
        </authorList>
    </citation>
    <scope>NUCLEOTIDE SEQUENCE [LARGE SCALE GENOMIC DNA]</scope>
    <source>
        <strain evidence="8">CLIB 918</strain>
    </source>
</reference>
<feature type="domain" description="J" evidence="6">
    <location>
        <begin position="29"/>
        <end position="95"/>
    </location>
</feature>
<gene>
    <name evidence="8" type="ORF">BN980_GECA05s07105g</name>
</gene>
<evidence type="ECO:0000313" key="8">
    <source>
        <dbReference type="EMBL" id="CDO53782.1"/>
    </source>
</evidence>
<dbReference type="CDD" id="cd06257">
    <property type="entry name" value="DnaJ"/>
    <property type="match status" value="1"/>
</dbReference>
<protein>
    <submittedName>
        <fullName evidence="8">Similar to Saccharomyces cerevisiae YMR214W SCJ1 One of several homologs of bacterial chaperone DnaJ</fullName>
    </submittedName>
</protein>
<dbReference type="PRINTS" id="PR00625">
    <property type="entry name" value="JDOMAIN"/>
</dbReference>
<dbReference type="InterPro" id="IPR013087">
    <property type="entry name" value="Znf_C2H2_type"/>
</dbReference>
<dbReference type="Pfam" id="PF12171">
    <property type="entry name" value="zf-C2H2_jaz"/>
    <property type="match status" value="1"/>
</dbReference>
<dbReference type="PROSITE" id="PS00636">
    <property type="entry name" value="DNAJ_1"/>
    <property type="match status" value="1"/>
</dbReference>
<dbReference type="Gene3D" id="1.10.287.110">
    <property type="entry name" value="DnaJ domain"/>
    <property type="match status" value="1"/>
</dbReference>
<feature type="region of interest" description="Disordered" evidence="5">
    <location>
        <begin position="1"/>
        <end position="22"/>
    </location>
</feature>
<dbReference type="SUPFAM" id="SSF46565">
    <property type="entry name" value="Chaperone J-domain"/>
    <property type="match status" value="1"/>
</dbReference>
<accession>A0A0J9X8M4</accession>
<dbReference type="InterPro" id="IPR054076">
    <property type="entry name" value="ZUO1-like_ZHD"/>
</dbReference>
<dbReference type="Gene3D" id="3.30.160.60">
    <property type="entry name" value="Classic Zinc Finger"/>
    <property type="match status" value="1"/>
</dbReference>
<evidence type="ECO:0000256" key="5">
    <source>
        <dbReference type="SAM" id="MobiDB-lite"/>
    </source>
</evidence>
<feature type="region of interest" description="Disordered" evidence="5">
    <location>
        <begin position="314"/>
        <end position="349"/>
    </location>
</feature>
<dbReference type="OrthoDB" id="5894at2759"/>
<dbReference type="PROSITE" id="PS00028">
    <property type="entry name" value="ZINC_FINGER_C2H2_1"/>
    <property type="match status" value="1"/>
</dbReference>
<keyword evidence="1" id="KW-0479">Metal-binding</keyword>
<dbReference type="PANTHER" id="PTHR44029">
    <property type="entry name" value="DNAJ HOMOLOG SUBFAMILY C MEMBER 21"/>
    <property type="match status" value="1"/>
</dbReference>
<dbReference type="EMBL" id="CCBN010000005">
    <property type="protein sequence ID" value="CDO53782.1"/>
    <property type="molecule type" value="Genomic_DNA"/>
</dbReference>
<dbReference type="SMART" id="SM00271">
    <property type="entry name" value="DnaJ"/>
    <property type="match status" value="1"/>
</dbReference>
<feature type="compositionally biased region" description="Basic and acidic residues" evidence="5">
    <location>
        <begin position="216"/>
        <end position="228"/>
    </location>
</feature>
<dbReference type="InterPro" id="IPR018253">
    <property type="entry name" value="DnaJ_domain_CS"/>
</dbReference>
<dbReference type="Pfam" id="PF00226">
    <property type="entry name" value="DnaJ"/>
    <property type="match status" value="1"/>
</dbReference>
<dbReference type="STRING" id="1173061.A0A0J9X8M4"/>
<comment type="caution">
    <text evidence="8">The sequence shown here is derived from an EMBL/GenBank/DDBJ whole genome shotgun (WGS) entry which is preliminary data.</text>
</comment>
<dbReference type="InterPro" id="IPR022755">
    <property type="entry name" value="Znf_C2H2_jaz"/>
</dbReference>
<dbReference type="GO" id="GO:0005737">
    <property type="term" value="C:cytoplasm"/>
    <property type="evidence" value="ECO:0007669"/>
    <property type="project" value="TreeGrafter"/>
</dbReference>
<evidence type="ECO:0000256" key="1">
    <source>
        <dbReference type="ARBA" id="ARBA00022723"/>
    </source>
</evidence>
<feature type="region of interest" description="Disordered" evidence="5">
    <location>
        <begin position="95"/>
        <end position="117"/>
    </location>
</feature>
<evidence type="ECO:0000256" key="2">
    <source>
        <dbReference type="ARBA" id="ARBA00022771"/>
    </source>
</evidence>
<dbReference type="GO" id="GO:0008270">
    <property type="term" value="F:zinc ion binding"/>
    <property type="evidence" value="ECO:0007669"/>
    <property type="project" value="UniProtKB-KW"/>
</dbReference>
<evidence type="ECO:0000256" key="3">
    <source>
        <dbReference type="ARBA" id="ARBA00022833"/>
    </source>
</evidence>
<feature type="region of interest" description="Disordered" evidence="5">
    <location>
        <begin position="216"/>
        <end position="235"/>
    </location>
</feature>
<dbReference type="InterPro" id="IPR036869">
    <property type="entry name" value="J_dom_sf"/>
</dbReference>
<dbReference type="Proteomes" id="UP000242525">
    <property type="component" value="Unassembled WGS sequence"/>
</dbReference>
<evidence type="ECO:0000256" key="4">
    <source>
        <dbReference type="PROSITE-ProRule" id="PRU00042"/>
    </source>
</evidence>
<feature type="compositionally biased region" description="Basic and acidic residues" evidence="5">
    <location>
        <begin position="9"/>
        <end position="22"/>
    </location>
</feature>
<dbReference type="Pfam" id="PF21884">
    <property type="entry name" value="ZUO1-like_ZHD"/>
    <property type="match status" value="1"/>
</dbReference>
<dbReference type="InterPro" id="IPR001623">
    <property type="entry name" value="DnaJ_domain"/>
</dbReference>
<dbReference type="AlphaFoldDB" id="A0A0J9X8M4"/>
<evidence type="ECO:0000259" key="7">
    <source>
        <dbReference type="PROSITE" id="PS50157"/>
    </source>
</evidence>
<feature type="compositionally biased region" description="Basic residues" evidence="5">
    <location>
        <begin position="321"/>
        <end position="335"/>
    </location>
</feature>
<keyword evidence="2 4" id="KW-0863">Zinc-finger</keyword>
<organism evidence="8 9">
    <name type="scientific">Geotrichum candidum</name>
    <name type="common">Oospora lactis</name>
    <name type="synonym">Dipodascus geotrichum</name>
    <dbReference type="NCBI Taxonomy" id="1173061"/>
    <lineage>
        <taxon>Eukaryota</taxon>
        <taxon>Fungi</taxon>
        <taxon>Dikarya</taxon>
        <taxon>Ascomycota</taxon>
        <taxon>Saccharomycotina</taxon>
        <taxon>Dipodascomycetes</taxon>
        <taxon>Dipodascales</taxon>
        <taxon>Dipodascaceae</taxon>
        <taxon>Geotrichum</taxon>
    </lineage>
</organism>
<sequence length="413" mass="47763">MGLGQSKPSVDDTENRKPKLGDDFHETMNYYELLGVEKSASDQELKIAYKKMALKLHPDRNFDNIEEATALFSKVQAAYDVLTDPQERAWYDSHGLMKGGEESDDDENSAEAPDDVTTTNDLQAYFDPLIYYDTTDGPGSMFDVISKLFYQLAKEELVALYGTVEEQRIDLYPSFGDSTSDWDTVTKKFYDAWLGFSTNKTFDWHDIYRVSEASDRKTKRSMENENQKARQSAKTEFNDTVRALAAFVKKRDPRYKAHSKVMGGMKSKNAKSNTKAAEMQAAKARKNNLAKKQGYEEQKWEKAPKEEDFEEFMSEEELDRRNKRKEKLLDRRKKVRSGEEISSDEESCSDADTIEVYECVFCKKVFKTQKQLSEHEKSKKHIKTFNKLKWQMKKEGINIELETPKESEANTDE</sequence>
<proteinExistence type="predicted"/>
<dbReference type="InterPro" id="IPR051964">
    <property type="entry name" value="Chaperone_stress_response"/>
</dbReference>
<dbReference type="PANTHER" id="PTHR44029:SF1">
    <property type="entry name" value="DNAJ HOMOLOG SUBFAMILY C MEMBER 21"/>
    <property type="match status" value="1"/>
</dbReference>
<feature type="compositionally biased region" description="Acidic residues" evidence="5">
    <location>
        <begin position="102"/>
        <end position="114"/>
    </location>
</feature>
<evidence type="ECO:0000259" key="6">
    <source>
        <dbReference type="PROSITE" id="PS50076"/>
    </source>
</evidence>
<name>A0A0J9X8M4_GEOCN</name>
<dbReference type="PROSITE" id="PS50157">
    <property type="entry name" value="ZINC_FINGER_C2H2_2"/>
    <property type="match status" value="1"/>
</dbReference>
<keyword evidence="9" id="KW-1185">Reference proteome</keyword>
<keyword evidence="3" id="KW-0862">Zinc</keyword>
<feature type="domain" description="C2H2-type" evidence="7">
    <location>
        <begin position="357"/>
        <end position="381"/>
    </location>
</feature>
<dbReference type="InterPro" id="IPR036236">
    <property type="entry name" value="Znf_C2H2_sf"/>
</dbReference>
<evidence type="ECO:0000313" key="9">
    <source>
        <dbReference type="Proteomes" id="UP000242525"/>
    </source>
</evidence>
<dbReference type="PROSITE" id="PS50076">
    <property type="entry name" value="DNAJ_2"/>
    <property type="match status" value="1"/>
</dbReference>
<dbReference type="SUPFAM" id="SSF57667">
    <property type="entry name" value="beta-beta-alpha zinc fingers"/>
    <property type="match status" value="1"/>
</dbReference>